<sequence>MMCSSSLLPEHIIIHLNGAQFAFFLPTGTPSNIVGFTVEIKDMIKTGVPLKIAGIAAVFSPVYTRNAKMDVIAGAYVFGTNGEVR</sequence>
<name>A0A8X8D3Z1_POPTO</name>
<comment type="caution">
    <text evidence="1">The sequence shown here is derived from an EMBL/GenBank/DDBJ whole genome shotgun (WGS) entry which is preliminary data.</text>
</comment>
<dbReference type="EMBL" id="JAAWWB010000008">
    <property type="protein sequence ID" value="KAG6776885.1"/>
    <property type="molecule type" value="Genomic_DNA"/>
</dbReference>
<dbReference type="AlphaFoldDB" id="A0A8X8D3Z1"/>
<dbReference type="OrthoDB" id="6493944at2759"/>
<evidence type="ECO:0000313" key="1">
    <source>
        <dbReference type="EMBL" id="KAG6776885.1"/>
    </source>
</evidence>
<reference evidence="1" key="1">
    <citation type="journal article" date="2020" name="bioRxiv">
        <title>Hybrid origin of Populus tomentosa Carr. identified through genome sequencing and phylogenomic analysis.</title>
        <authorList>
            <person name="An X."/>
            <person name="Gao K."/>
            <person name="Chen Z."/>
            <person name="Li J."/>
            <person name="Yang X."/>
            <person name="Yang X."/>
            <person name="Zhou J."/>
            <person name="Guo T."/>
            <person name="Zhao T."/>
            <person name="Huang S."/>
            <person name="Miao D."/>
            <person name="Khan W.U."/>
            <person name="Rao P."/>
            <person name="Ye M."/>
            <person name="Lei B."/>
            <person name="Liao W."/>
            <person name="Wang J."/>
            <person name="Ji L."/>
            <person name="Li Y."/>
            <person name="Guo B."/>
            <person name="Mustafa N.S."/>
            <person name="Li S."/>
            <person name="Yun Q."/>
            <person name="Keller S.R."/>
            <person name="Mao J."/>
            <person name="Zhang R."/>
            <person name="Strauss S.H."/>
        </authorList>
    </citation>
    <scope>NUCLEOTIDE SEQUENCE</scope>
    <source>
        <strain evidence="1">GM15</strain>
        <tissue evidence="1">Leaf</tissue>
    </source>
</reference>
<gene>
    <name evidence="1" type="ORF">POTOM_016676</name>
</gene>
<keyword evidence="2" id="KW-1185">Reference proteome</keyword>
<evidence type="ECO:0000313" key="2">
    <source>
        <dbReference type="Proteomes" id="UP000886885"/>
    </source>
</evidence>
<dbReference type="Proteomes" id="UP000886885">
    <property type="component" value="Chromosome 4D"/>
</dbReference>
<organism evidence="1 2">
    <name type="scientific">Populus tomentosa</name>
    <name type="common">Chinese white poplar</name>
    <dbReference type="NCBI Taxonomy" id="118781"/>
    <lineage>
        <taxon>Eukaryota</taxon>
        <taxon>Viridiplantae</taxon>
        <taxon>Streptophyta</taxon>
        <taxon>Embryophyta</taxon>
        <taxon>Tracheophyta</taxon>
        <taxon>Spermatophyta</taxon>
        <taxon>Magnoliopsida</taxon>
        <taxon>eudicotyledons</taxon>
        <taxon>Gunneridae</taxon>
        <taxon>Pentapetalae</taxon>
        <taxon>rosids</taxon>
        <taxon>fabids</taxon>
        <taxon>Malpighiales</taxon>
        <taxon>Salicaceae</taxon>
        <taxon>Saliceae</taxon>
        <taxon>Populus</taxon>
    </lineage>
</organism>
<proteinExistence type="predicted"/>
<protein>
    <submittedName>
        <fullName evidence="1">Uncharacterized protein</fullName>
    </submittedName>
</protein>
<accession>A0A8X8D3Z1</accession>